<feature type="region of interest" description="Disordered" evidence="1">
    <location>
        <begin position="1"/>
        <end position="66"/>
    </location>
</feature>
<dbReference type="EMBL" id="JABSTU010000010">
    <property type="protein sequence ID" value="KAH8020253.1"/>
    <property type="molecule type" value="Genomic_DNA"/>
</dbReference>
<accession>A0A9J6DDS5</accession>
<keyword evidence="3" id="KW-1185">Reference proteome</keyword>
<comment type="caution">
    <text evidence="2">The sequence shown here is derived from an EMBL/GenBank/DDBJ whole genome shotgun (WGS) entry which is preliminary data.</text>
</comment>
<reference evidence="2" key="1">
    <citation type="journal article" date="2020" name="Cell">
        <title>Large-Scale Comparative Analyses of Tick Genomes Elucidate Their Genetic Diversity and Vector Capacities.</title>
        <authorList>
            <consortium name="Tick Genome and Microbiome Consortium (TIGMIC)"/>
            <person name="Jia N."/>
            <person name="Wang J."/>
            <person name="Shi W."/>
            <person name="Du L."/>
            <person name="Sun Y."/>
            <person name="Zhan W."/>
            <person name="Jiang J.F."/>
            <person name="Wang Q."/>
            <person name="Zhang B."/>
            <person name="Ji P."/>
            <person name="Bell-Sakyi L."/>
            <person name="Cui X.M."/>
            <person name="Yuan T.T."/>
            <person name="Jiang B.G."/>
            <person name="Yang W.F."/>
            <person name="Lam T.T."/>
            <person name="Chang Q.C."/>
            <person name="Ding S.J."/>
            <person name="Wang X.J."/>
            <person name="Zhu J.G."/>
            <person name="Ruan X.D."/>
            <person name="Zhao L."/>
            <person name="Wei J.T."/>
            <person name="Ye R.Z."/>
            <person name="Que T.C."/>
            <person name="Du C.H."/>
            <person name="Zhou Y.H."/>
            <person name="Cheng J.X."/>
            <person name="Dai P.F."/>
            <person name="Guo W.B."/>
            <person name="Han X.H."/>
            <person name="Huang E.J."/>
            <person name="Li L.F."/>
            <person name="Wei W."/>
            <person name="Gao Y.C."/>
            <person name="Liu J.Z."/>
            <person name="Shao H.Z."/>
            <person name="Wang X."/>
            <person name="Wang C.C."/>
            <person name="Yang T.C."/>
            <person name="Huo Q.B."/>
            <person name="Li W."/>
            <person name="Chen H.Y."/>
            <person name="Chen S.E."/>
            <person name="Zhou L.G."/>
            <person name="Ni X.B."/>
            <person name="Tian J.H."/>
            <person name="Sheng Y."/>
            <person name="Liu T."/>
            <person name="Pan Y.S."/>
            <person name="Xia L.Y."/>
            <person name="Li J."/>
            <person name="Zhao F."/>
            <person name="Cao W.C."/>
        </authorList>
    </citation>
    <scope>NUCLEOTIDE SEQUENCE</scope>
    <source>
        <strain evidence="2">Rmic-2018</strain>
    </source>
</reference>
<reference evidence="2" key="2">
    <citation type="submission" date="2021-09" db="EMBL/GenBank/DDBJ databases">
        <authorList>
            <person name="Jia N."/>
            <person name="Wang J."/>
            <person name="Shi W."/>
            <person name="Du L."/>
            <person name="Sun Y."/>
            <person name="Zhan W."/>
            <person name="Jiang J."/>
            <person name="Wang Q."/>
            <person name="Zhang B."/>
            <person name="Ji P."/>
            <person name="Sakyi L.B."/>
            <person name="Cui X."/>
            <person name="Yuan T."/>
            <person name="Jiang B."/>
            <person name="Yang W."/>
            <person name="Lam T.T.-Y."/>
            <person name="Chang Q."/>
            <person name="Ding S."/>
            <person name="Wang X."/>
            <person name="Zhu J."/>
            <person name="Ruan X."/>
            <person name="Zhao L."/>
            <person name="Wei J."/>
            <person name="Que T."/>
            <person name="Du C."/>
            <person name="Cheng J."/>
            <person name="Dai P."/>
            <person name="Han X."/>
            <person name="Huang E."/>
            <person name="Gao Y."/>
            <person name="Liu J."/>
            <person name="Shao H."/>
            <person name="Ye R."/>
            <person name="Li L."/>
            <person name="Wei W."/>
            <person name="Wang X."/>
            <person name="Wang C."/>
            <person name="Huo Q."/>
            <person name="Li W."/>
            <person name="Guo W."/>
            <person name="Chen H."/>
            <person name="Chen S."/>
            <person name="Zhou L."/>
            <person name="Zhou L."/>
            <person name="Ni X."/>
            <person name="Tian J."/>
            <person name="Zhou Y."/>
            <person name="Sheng Y."/>
            <person name="Liu T."/>
            <person name="Pan Y."/>
            <person name="Xia L."/>
            <person name="Li J."/>
            <person name="Zhao F."/>
            <person name="Cao W."/>
        </authorList>
    </citation>
    <scope>NUCLEOTIDE SEQUENCE</scope>
    <source>
        <strain evidence="2">Rmic-2018</strain>
        <tissue evidence="2">Larvae</tissue>
    </source>
</reference>
<dbReference type="Proteomes" id="UP000821866">
    <property type="component" value="Chromosome 8"/>
</dbReference>
<sequence>MQPECRNKRTVVEESATLVDAAGRNDVDPSGANKKKHSSREHNLTSPCAQSKGPAVETPGTQPRTHEHRAPAVYAAFPLATEGCIREKGGLGKSVLPAAADPLANSGATGPRWRIFSGAATACSPVTARKQGRSLPVSFPRCVCCSPLSDLHLLPSPPRALLSCCFLA</sequence>
<evidence type="ECO:0000256" key="1">
    <source>
        <dbReference type="SAM" id="MobiDB-lite"/>
    </source>
</evidence>
<gene>
    <name evidence="2" type="ORF">HPB51_025587</name>
</gene>
<evidence type="ECO:0000313" key="3">
    <source>
        <dbReference type="Proteomes" id="UP000821866"/>
    </source>
</evidence>
<protein>
    <submittedName>
        <fullName evidence="2">Uncharacterized protein</fullName>
    </submittedName>
</protein>
<feature type="compositionally biased region" description="Basic and acidic residues" evidence="1">
    <location>
        <begin position="1"/>
        <end position="12"/>
    </location>
</feature>
<proteinExistence type="predicted"/>
<evidence type="ECO:0000313" key="2">
    <source>
        <dbReference type="EMBL" id="KAH8020253.1"/>
    </source>
</evidence>
<name>A0A9J6DDS5_RHIMP</name>
<dbReference type="AlphaFoldDB" id="A0A9J6DDS5"/>
<organism evidence="2 3">
    <name type="scientific">Rhipicephalus microplus</name>
    <name type="common">Cattle tick</name>
    <name type="synonym">Boophilus microplus</name>
    <dbReference type="NCBI Taxonomy" id="6941"/>
    <lineage>
        <taxon>Eukaryota</taxon>
        <taxon>Metazoa</taxon>
        <taxon>Ecdysozoa</taxon>
        <taxon>Arthropoda</taxon>
        <taxon>Chelicerata</taxon>
        <taxon>Arachnida</taxon>
        <taxon>Acari</taxon>
        <taxon>Parasitiformes</taxon>
        <taxon>Ixodida</taxon>
        <taxon>Ixodoidea</taxon>
        <taxon>Ixodidae</taxon>
        <taxon>Rhipicephalinae</taxon>
        <taxon>Rhipicephalus</taxon>
        <taxon>Boophilus</taxon>
    </lineage>
</organism>